<evidence type="ECO:0000256" key="2">
    <source>
        <dbReference type="ARBA" id="ARBA00010271"/>
    </source>
</evidence>
<dbReference type="STRING" id="1088818.A0A2I0AJ17"/>
<accession>A0A2I0AJ17</accession>
<dbReference type="InterPro" id="IPR040911">
    <property type="entry name" value="Exostosin_GT47"/>
</dbReference>
<dbReference type="PANTHER" id="PTHR11062">
    <property type="entry name" value="EXOSTOSIN HEPARAN SULFATE GLYCOSYLTRANSFERASE -RELATED"/>
    <property type="match status" value="1"/>
</dbReference>
<keyword evidence="8" id="KW-1185">Reference proteome</keyword>
<evidence type="ECO:0000256" key="1">
    <source>
        <dbReference type="ARBA" id="ARBA00004323"/>
    </source>
</evidence>
<keyword evidence="4" id="KW-0735">Signal-anchor</keyword>
<dbReference type="GO" id="GO:0000139">
    <property type="term" value="C:Golgi membrane"/>
    <property type="evidence" value="ECO:0007669"/>
    <property type="project" value="UniProtKB-SubCell"/>
</dbReference>
<dbReference type="Pfam" id="PF03016">
    <property type="entry name" value="Exostosin_GT47"/>
    <property type="match status" value="1"/>
</dbReference>
<evidence type="ECO:0000256" key="5">
    <source>
        <dbReference type="ARBA" id="ARBA00023034"/>
    </source>
</evidence>
<dbReference type="Proteomes" id="UP000236161">
    <property type="component" value="Unassembled WGS sequence"/>
</dbReference>
<keyword evidence="7" id="KW-0808">Transferase</keyword>
<keyword evidence="4" id="KW-0812">Transmembrane</keyword>
<evidence type="ECO:0000259" key="6">
    <source>
        <dbReference type="Pfam" id="PF03016"/>
    </source>
</evidence>
<sequence length="581" mass="66596">MAMRSTAAGPCYRVRRDRSVVGWRPKIVVVAFLTVSVTVLLARTLQLSRPTASFRSSFATASANFSRVPSLDPISRRVDSSSFHAMQMKTSEVDQNISFPFKPKTPTDLQIKPSFSEWKVSDSTSELYAEEVKTSFNGRNMTNFTRSEIDGMVINREGGGEMSISSGSEIRSWGLNFSDGERLVQASRKSKIPFKSLPPDVALVYAKNEIEHAPLVIDDPDLYAPVFQNLSIFKRSYELMERILKVYIYRDGSRPIFHTPELKGIYASEGWFMKLIEQNRKFVVKDPNVAHLFYLPYSAHRLELALYVPGSHNMKPLSMFLRDYVNKISSKYPFWNRTRGSDHFLVACHDWGPYTTTLHPELCKNVIKALCNADASEGIFVRGKDVSLAETTIRSPRRPLRQVGGRPVSQRSILAFFAGYMHGRVRPILLKHWGNGKDEDMRLYGPLPSQVSRKMSYIEHMKSSKFCICPMGFEVNSPRIVEAIYYECVPVIIADNFVLPFEEILDWSVFSVVVAEKDIPILKEILLDIPLRRYLKMQECLKRVKRHFLWHSRPAKYDLFHMILHSIWFSRLNQVQAHGGD</sequence>
<feature type="domain" description="Exostosin GT47" evidence="6">
    <location>
        <begin position="242"/>
        <end position="526"/>
    </location>
</feature>
<protein>
    <submittedName>
        <fullName evidence="7">Putative glycosyltransferase</fullName>
    </submittedName>
</protein>
<evidence type="ECO:0000313" key="8">
    <source>
        <dbReference type="Proteomes" id="UP000236161"/>
    </source>
</evidence>
<organism evidence="7 8">
    <name type="scientific">Apostasia shenzhenica</name>
    <dbReference type="NCBI Taxonomy" id="1088818"/>
    <lineage>
        <taxon>Eukaryota</taxon>
        <taxon>Viridiplantae</taxon>
        <taxon>Streptophyta</taxon>
        <taxon>Embryophyta</taxon>
        <taxon>Tracheophyta</taxon>
        <taxon>Spermatophyta</taxon>
        <taxon>Magnoliopsida</taxon>
        <taxon>Liliopsida</taxon>
        <taxon>Asparagales</taxon>
        <taxon>Orchidaceae</taxon>
        <taxon>Apostasioideae</taxon>
        <taxon>Apostasia</taxon>
    </lineage>
</organism>
<keyword evidence="3" id="KW-0328">Glycosyltransferase</keyword>
<evidence type="ECO:0000313" key="7">
    <source>
        <dbReference type="EMBL" id="PKA55553.1"/>
    </source>
</evidence>
<gene>
    <name evidence="7" type="ORF">AXF42_Ash006755</name>
</gene>
<dbReference type="OrthoDB" id="1924787at2759"/>
<keyword evidence="5" id="KW-0333">Golgi apparatus</keyword>
<name>A0A2I0AJ17_9ASPA</name>
<dbReference type="PANTHER" id="PTHR11062:SF59">
    <property type="entry name" value="EXOSTOSIN FAMILY PROTEIN"/>
    <property type="match status" value="1"/>
</dbReference>
<reference evidence="7 8" key="1">
    <citation type="journal article" date="2017" name="Nature">
        <title>The Apostasia genome and the evolution of orchids.</title>
        <authorList>
            <person name="Zhang G.Q."/>
            <person name="Liu K.W."/>
            <person name="Li Z."/>
            <person name="Lohaus R."/>
            <person name="Hsiao Y.Y."/>
            <person name="Niu S.C."/>
            <person name="Wang J.Y."/>
            <person name="Lin Y.C."/>
            <person name="Xu Q."/>
            <person name="Chen L.J."/>
            <person name="Yoshida K."/>
            <person name="Fujiwara S."/>
            <person name="Wang Z.W."/>
            <person name="Zhang Y.Q."/>
            <person name="Mitsuda N."/>
            <person name="Wang M."/>
            <person name="Liu G.H."/>
            <person name="Pecoraro L."/>
            <person name="Huang H.X."/>
            <person name="Xiao X.J."/>
            <person name="Lin M."/>
            <person name="Wu X.Y."/>
            <person name="Wu W.L."/>
            <person name="Chen Y.Y."/>
            <person name="Chang S.B."/>
            <person name="Sakamoto S."/>
            <person name="Ohme-Takagi M."/>
            <person name="Yagi M."/>
            <person name="Zeng S.J."/>
            <person name="Shen C.Y."/>
            <person name="Yeh C.M."/>
            <person name="Luo Y.B."/>
            <person name="Tsai W.C."/>
            <person name="Van de Peer Y."/>
            <person name="Liu Z.J."/>
        </authorList>
    </citation>
    <scope>NUCLEOTIDE SEQUENCE [LARGE SCALE GENOMIC DNA]</scope>
    <source>
        <strain evidence="8">cv. Shenzhen</strain>
        <tissue evidence="7">Stem</tissue>
    </source>
</reference>
<dbReference type="AlphaFoldDB" id="A0A2I0AJ17"/>
<dbReference type="GO" id="GO:0016757">
    <property type="term" value="F:glycosyltransferase activity"/>
    <property type="evidence" value="ECO:0007669"/>
    <property type="project" value="UniProtKB-KW"/>
</dbReference>
<proteinExistence type="inferred from homology"/>
<evidence type="ECO:0000256" key="3">
    <source>
        <dbReference type="ARBA" id="ARBA00022676"/>
    </source>
</evidence>
<dbReference type="EMBL" id="KZ451979">
    <property type="protein sequence ID" value="PKA55553.1"/>
    <property type="molecule type" value="Genomic_DNA"/>
</dbReference>
<dbReference type="InterPro" id="IPR004263">
    <property type="entry name" value="Exostosin"/>
</dbReference>
<evidence type="ECO:0000256" key="4">
    <source>
        <dbReference type="ARBA" id="ARBA00022968"/>
    </source>
</evidence>
<comment type="subcellular location">
    <subcellularLocation>
        <location evidence="1">Golgi apparatus membrane</location>
        <topology evidence="1">Single-pass type II membrane protein</topology>
    </subcellularLocation>
</comment>
<comment type="similarity">
    <text evidence="2">Belongs to the glycosyltransferase 47 family.</text>
</comment>